<feature type="binding site" evidence="7">
    <location>
        <position position="75"/>
    </location>
    <ligand>
        <name>substrate</name>
    </ligand>
</feature>
<feature type="binding site" evidence="7">
    <location>
        <position position="12"/>
    </location>
    <ligand>
        <name>Mg(2+)</name>
        <dbReference type="ChEBI" id="CHEBI:18420"/>
    </ligand>
</feature>
<comment type="similarity">
    <text evidence="7">Belongs to the shikimate kinase family.</text>
</comment>
<dbReference type="GO" id="GO:0009423">
    <property type="term" value="P:chorismate biosynthetic process"/>
    <property type="evidence" value="ECO:0007669"/>
    <property type="project" value="UniProtKB-UniRule"/>
</dbReference>
<keyword evidence="7" id="KW-0963">Cytoplasm</keyword>
<dbReference type="STRING" id="247633.GP2143_05335"/>
<evidence type="ECO:0000256" key="2">
    <source>
        <dbReference type="ARBA" id="ARBA00022679"/>
    </source>
</evidence>
<organism evidence="8 9">
    <name type="scientific">marine gamma proteobacterium HTCC2143</name>
    <dbReference type="NCBI Taxonomy" id="247633"/>
    <lineage>
        <taxon>Bacteria</taxon>
        <taxon>Pseudomonadati</taxon>
        <taxon>Pseudomonadota</taxon>
        <taxon>Gammaproteobacteria</taxon>
        <taxon>Cellvibrionales</taxon>
        <taxon>Spongiibacteraceae</taxon>
        <taxon>BD1-7 clade</taxon>
    </lineage>
</organism>
<comment type="catalytic activity">
    <reaction evidence="7">
        <text>shikimate + ATP = 3-phosphoshikimate + ADP + H(+)</text>
        <dbReference type="Rhea" id="RHEA:13121"/>
        <dbReference type="ChEBI" id="CHEBI:15378"/>
        <dbReference type="ChEBI" id="CHEBI:30616"/>
        <dbReference type="ChEBI" id="CHEBI:36208"/>
        <dbReference type="ChEBI" id="CHEBI:145989"/>
        <dbReference type="ChEBI" id="CHEBI:456216"/>
        <dbReference type="EC" id="2.7.1.71"/>
    </reaction>
</comment>
<feature type="binding site" evidence="7">
    <location>
        <position position="30"/>
    </location>
    <ligand>
        <name>substrate</name>
    </ligand>
</feature>
<dbReference type="SUPFAM" id="SSF52540">
    <property type="entry name" value="P-loop containing nucleoside triphosphate hydrolases"/>
    <property type="match status" value="1"/>
</dbReference>
<comment type="cofactor">
    <cofactor evidence="7">
        <name>Mg(2+)</name>
        <dbReference type="ChEBI" id="CHEBI:18420"/>
    </cofactor>
    <text evidence="7">Binds 1 Mg(2+) ion per subunit.</text>
</comment>
<dbReference type="PRINTS" id="PR01100">
    <property type="entry name" value="SHIKIMTKNASE"/>
</dbReference>
<keyword evidence="1 7" id="KW-0028">Amino-acid biosynthesis</keyword>
<dbReference type="EC" id="2.7.1.71" evidence="7"/>
<dbReference type="UniPathway" id="UPA00053">
    <property type="reaction ID" value="UER00088"/>
</dbReference>
<feature type="binding site" evidence="7">
    <location>
        <position position="130"/>
    </location>
    <ligand>
        <name>substrate</name>
    </ligand>
</feature>
<comment type="caution">
    <text evidence="7">Lacks conserved residue(s) required for the propagation of feature annotation.</text>
</comment>
<comment type="pathway">
    <text evidence="7">Metabolic intermediate biosynthesis; chorismate biosynthesis; chorismate from D-erythrose 4-phosphate and phosphoenolpyruvate: step 5/7.</text>
</comment>
<comment type="function">
    <text evidence="7">Catalyzes the specific phosphorylation of the 3-hydroxyl group of shikimic acid using ATP as a cosubstrate.</text>
</comment>
<evidence type="ECO:0000313" key="8">
    <source>
        <dbReference type="EMBL" id="EAW31847.1"/>
    </source>
</evidence>
<gene>
    <name evidence="7" type="primary">aroK</name>
    <name evidence="8" type="ORF">GP2143_05335</name>
</gene>
<comment type="subunit">
    <text evidence="7">Monomer.</text>
</comment>
<dbReference type="Pfam" id="PF01202">
    <property type="entry name" value="SKI"/>
    <property type="match status" value="1"/>
</dbReference>
<dbReference type="CDD" id="cd00464">
    <property type="entry name" value="SK"/>
    <property type="match status" value="1"/>
</dbReference>
<name>A0YBB7_9GAMM</name>
<dbReference type="GO" id="GO:0008652">
    <property type="term" value="P:amino acid biosynthetic process"/>
    <property type="evidence" value="ECO:0007669"/>
    <property type="project" value="UniProtKB-KW"/>
</dbReference>
<comment type="caution">
    <text evidence="8">The sequence shown here is derived from an EMBL/GenBank/DDBJ whole genome shotgun (WGS) entry which is preliminary data.</text>
</comment>
<dbReference type="PANTHER" id="PTHR21087:SF16">
    <property type="entry name" value="SHIKIMATE KINASE 1, CHLOROPLASTIC"/>
    <property type="match status" value="1"/>
</dbReference>
<dbReference type="GO" id="GO:0004765">
    <property type="term" value="F:shikimate kinase activity"/>
    <property type="evidence" value="ECO:0007669"/>
    <property type="project" value="UniProtKB-UniRule"/>
</dbReference>
<keyword evidence="7" id="KW-0460">Magnesium</keyword>
<dbReference type="Proteomes" id="UP000004931">
    <property type="component" value="Unassembled WGS sequence"/>
</dbReference>
<evidence type="ECO:0000256" key="1">
    <source>
        <dbReference type="ARBA" id="ARBA00022605"/>
    </source>
</evidence>
<evidence type="ECO:0000313" key="9">
    <source>
        <dbReference type="Proteomes" id="UP000004931"/>
    </source>
</evidence>
<dbReference type="GO" id="GO:0005524">
    <property type="term" value="F:ATP binding"/>
    <property type="evidence" value="ECO:0007669"/>
    <property type="project" value="UniProtKB-UniRule"/>
</dbReference>
<dbReference type="InterPro" id="IPR031322">
    <property type="entry name" value="Shikimate/glucono_kinase"/>
</dbReference>
<dbReference type="HAMAP" id="MF_00109">
    <property type="entry name" value="Shikimate_kinase"/>
    <property type="match status" value="1"/>
</dbReference>
<dbReference type="GO" id="GO:0009073">
    <property type="term" value="P:aromatic amino acid family biosynthetic process"/>
    <property type="evidence" value="ECO:0007669"/>
    <property type="project" value="UniProtKB-KW"/>
</dbReference>
<evidence type="ECO:0000256" key="5">
    <source>
        <dbReference type="ARBA" id="ARBA00022840"/>
    </source>
</evidence>
<evidence type="ECO:0000256" key="4">
    <source>
        <dbReference type="ARBA" id="ARBA00022777"/>
    </source>
</evidence>
<protein>
    <recommendedName>
        <fullName evidence="7">Shikimate kinase</fullName>
        <shortName evidence="7">SK</shortName>
        <ecNumber evidence="7">2.7.1.71</ecNumber>
    </recommendedName>
</protein>
<proteinExistence type="inferred from homology"/>
<feature type="binding site" evidence="7">
    <location>
        <position position="54"/>
    </location>
    <ligand>
        <name>substrate</name>
    </ligand>
</feature>
<comment type="subcellular location">
    <subcellularLocation>
        <location evidence="7">Cytoplasm</location>
    </subcellularLocation>
</comment>
<keyword evidence="9" id="KW-1185">Reference proteome</keyword>
<dbReference type="PANTHER" id="PTHR21087">
    <property type="entry name" value="SHIKIMATE KINASE"/>
    <property type="match status" value="1"/>
</dbReference>
<dbReference type="InterPro" id="IPR027417">
    <property type="entry name" value="P-loop_NTPase"/>
</dbReference>
<dbReference type="EMBL" id="AAVT01000002">
    <property type="protein sequence ID" value="EAW31847.1"/>
    <property type="molecule type" value="Genomic_DNA"/>
</dbReference>
<feature type="binding site" evidence="7">
    <location>
        <position position="113"/>
    </location>
    <ligand>
        <name>ATP</name>
        <dbReference type="ChEBI" id="CHEBI:30616"/>
    </ligand>
</feature>
<reference evidence="8 9" key="1">
    <citation type="journal article" date="2010" name="J. Bacteriol.">
        <title>Genome sequence of the oligotrophic marine Gammaproteobacterium HTCC2143, isolated from the Oregon Coast.</title>
        <authorList>
            <person name="Oh H.M."/>
            <person name="Kang I."/>
            <person name="Ferriera S."/>
            <person name="Giovannoni S.J."/>
            <person name="Cho J.C."/>
        </authorList>
    </citation>
    <scope>NUCLEOTIDE SEQUENCE [LARGE SCALE GENOMIC DNA]</scope>
    <source>
        <strain evidence="8 9">HTCC2143</strain>
    </source>
</reference>
<dbReference type="GO" id="GO:0005829">
    <property type="term" value="C:cytosol"/>
    <property type="evidence" value="ECO:0007669"/>
    <property type="project" value="TreeGrafter"/>
</dbReference>
<evidence type="ECO:0000256" key="3">
    <source>
        <dbReference type="ARBA" id="ARBA00022741"/>
    </source>
</evidence>
<dbReference type="eggNOG" id="COG0703">
    <property type="taxonomic scope" value="Bacteria"/>
</dbReference>
<keyword evidence="4 7" id="KW-0418">Kinase</keyword>
<dbReference type="Gene3D" id="3.40.50.300">
    <property type="entry name" value="P-loop containing nucleotide triphosphate hydrolases"/>
    <property type="match status" value="1"/>
</dbReference>
<sequence>MILIGMPGAGKSTLGVQFAKQTARDFIDTDVLIQVRENKTLQQILDESGYLVLREVEEQVLKSLQVERSVIATGGSAVYSRAGMTALKCLGPVIFLDVELAELRHRIHNYEGRGIARRADQSFEALFEERRALYLQYADVIIDCNHKSQARILDELQNKLKE</sequence>
<dbReference type="GO" id="GO:0000287">
    <property type="term" value="F:magnesium ion binding"/>
    <property type="evidence" value="ECO:0007669"/>
    <property type="project" value="UniProtKB-UniRule"/>
</dbReference>
<dbReference type="InterPro" id="IPR000623">
    <property type="entry name" value="Shikimate_kinase/TSH1"/>
</dbReference>
<keyword evidence="5 7" id="KW-0067">ATP-binding</keyword>
<feature type="binding site" evidence="7">
    <location>
        <begin position="8"/>
        <end position="13"/>
    </location>
    <ligand>
        <name>ATP</name>
        <dbReference type="ChEBI" id="CHEBI:30616"/>
    </ligand>
</feature>
<keyword evidence="6 7" id="KW-0057">Aromatic amino acid biosynthesis</keyword>
<keyword evidence="3 7" id="KW-0547">Nucleotide-binding</keyword>
<evidence type="ECO:0000256" key="7">
    <source>
        <dbReference type="HAMAP-Rule" id="MF_00109"/>
    </source>
</evidence>
<keyword evidence="2 7" id="KW-0808">Transferase</keyword>
<keyword evidence="7" id="KW-0479">Metal-binding</keyword>
<accession>A0YBB7</accession>
<evidence type="ECO:0000256" key="6">
    <source>
        <dbReference type="ARBA" id="ARBA00023141"/>
    </source>
</evidence>
<dbReference type="AlphaFoldDB" id="A0YBB7"/>